<keyword evidence="3" id="KW-1185">Reference proteome</keyword>
<keyword evidence="1" id="KW-0812">Transmembrane</keyword>
<keyword evidence="1" id="KW-0472">Membrane</keyword>
<evidence type="ECO:0000313" key="3">
    <source>
        <dbReference type="Proteomes" id="UP001046350"/>
    </source>
</evidence>
<name>A0ABX8N0T1_9PSED</name>
<keyword evidence="1" id="KW-1133">Transmembrane helix</keyword>
<accession>A0ABX8N0T1</accession>
<evidence type="ECO:0000256" key="1">
    <source>
        <dbReference type="SAM" id="Phobius"/>
    </source>
</evidence>
<dbReference type="RefSeq" id="WP_217839221.1">
    <property type="nucleotide sequence ID" value="NZ_CP077076.1"/>
</dbReference>
<organism evidence="2 3">
    <name type="scientific">Pseudomonas fakonensis</name>
    <dbReference type="NCBI Taxonomy" id="2842355"/>
    <lineage>
        <taxon>Bacteria</taxon>
        <taxon>Pseudomonadati</taxon>
        <taxon>Pseudomonadota</taxon>
        <taxon>Gammaproteobacteria</taxon>
        <taxon>Pseudomonadales</taxon>
        <taxon>Pseudomonadaceae</taxon>
        <taxon>Pseudomonas</taxon>
    </lineage>
</organism>
<protein>
    <submittedName>
        <fullName evidence="2">Uncharacterized protein</fullName>
    </submittedName>
</protein>
<reference evidence="2" key="1">
    <citation type="journal article" date="2021" name="Microorganisms">
        <title>The Ever-Expanding Pseudomonas Genus: Description of 43 New Species and Partition of the Pseudomonas putida Group.</title>
        <authorList>
            <person name="Girard L."/>
            <person name="Lood C."/>
            <person name="Hofte M."/>
            <person name="Vandamme P."/>
            <person name="Rokni-Zadeh H."/>
            <person name="van Noort V."/>
            <person name="Lavigne R."/>
            <person name="De Mot R."/>
        </authorList>
    </citation>
    <scope>NUCLEOTIDE SEQUENCE</scope>
    <source>
        <strain evidence="2">COW40</strain>
    </source>
</reference>
<dbReference type="EMBL" id="CP077076">
    <property type="protein sequence ID" value="QXH49604.1"/>
    <property type="molecule type" value="Genomic_DNA"/>
</dbReference>
<dbReference type="Proteomes" id="UP001046350">
    <property type="component" value="Chromosome"/>
</dbReference>
<feature type="transmembrane region" description="Helical" evidence="1">
    <location>
        <begin position="39"/>
        <end position="59"/>
    </location>
</feature>
<feature type="transmembrane region" description="Helical" evidence="1">
    <location>
        <begin position="65"/>
        <end position="85"/>
    </location>
</feature>
<gene>
    <name evidence="2" type="ORF">KSS94_16795</name>
</gene>
<proteinExistence type="predicted"/>
<evidence type="ECO:0000313" key="2">
    <source>
        <dbReference type="EMBL" id="QXH49604.1"/>
    </source>
</evidence>
<sequence>MTTQQLAPAADTTLTATPAPLSDALAKLQQAETRLAQRIRTISAAFLLVTSAFCLYWLVSWVWAGHYIGGPILAVIMFCFLGYLYRPVSLLWRPQQWAVDKAWRQADEVRREAGKAFMASQALGAYRWVTRGGRMLGLFTDSRTLYLLADQSGEQHALMDAARVVKQVYVDEQATTTTTSNTTTKHGRRNIYAFTNSWGMLGSGKSRSTTTTSSTTVRNFTLHLQLQCEGHHPFWVQLPFADDWQEAQNWKLLIEQAVAR</sequence>